<evidence type="ECO:0000256" key="1">
    <source>
        <dbReference type="ARBA" id="ARBA00022574"/>
    </source>
</evidence>
<dbReference type="CDD" id="cd00200">
    <property type="entry name" value="WD40"/>
    <property type="match status" value="1"/>
</dbReference>
<evidence type="ECO:0000256" key="2">
    <source>
        <dbReference type="ARBA" id="ARBA00022737"/>
    </source>
</evidence>
<dbReference type="PROSITE" id="PS50294">
    <property type="entry name" value="WD_REPEATS_REGION"/>
    <property type="match status" value="4"/>
</dbReference>
<reference evidence="4 5" key="1">
    <citation type="submission" date="2024-11" db="EMBL/GenBank/DDBJ databases">
        <title>Chromosome-level genome assembly of the freshwater bivalve Anodonta woodiana.</title>
        <authorList>
            <person name="Chen X."/>
        </authorList>
    </citation>
    <scope>NUCLEOTIDE SEQUENCE [LARGE SCALE GENOMIC DNA]</scope>
    <source>
        <strain evidence="4">MN2024</strain>
        <tissue evidence="4">Gills</tissue>
    </source>
</reference>
<dbReference type="InterPro" id="IPR015943">
    <property type="entry name" value="WD40/YVTN_repeat-like_dom_sf"/>
</dbReference>
<dbReference type="Proteomes" id="UP001634394">
    <property type="component" value="Unassembled WGS sequence"/>
</dbReference>
<sequence length="1281" mass="142767">MVKQVGLLAAGCQPWYSDVCSASGDRFAYCATLAIYVYQLDRTFNEFRLLSILSDHKNTVTALSWNPRNPDILASSSSDNRIIVWDIPKQKPISILENAKGTPISMDWSLLGGEGVSYAFGRGPVYIWEYQGGSELAVSTVKETANMNSDICKVRWHSKRSNKVVVGHMDGSISICNLGSKALKHVLQPEKDMDDEADIDCVTALEWDPLSTDYLLICNKSSGVRLVDTVSVTLIMRFHLPSVATKVHTLSWVASAPGMFVTGDSLTGVMRLWNASKPNPIENIQLKKSAFHVLHSICDNNPTLVTDEKDSSSDSNMLSSTSWPRHQPWLLTLILPFLQARLSAPFGMEGSGFYNLGRRKWIFLREQGHVETIFDCKFHPENPDLLATGSFDGTIKVWDTNTFTAVHSSSGNEGVIYSISWAPAYLNHIVACTSKLGIFVWDIRKGIVIKRFKEHGKNPVYTVAWNQHDSRRIMSCGGDGNCIIRTVDGAILQIYKHPGPVFGCDWSPHNKDMLATGCDDGCVRVFYLMATTDQPLKVFPGHEAKVFHVRWSPLLDGILCSGSDDSTVRIWDYTQETCTTVLKGHTGPIRGLLWNTEIPYLLISGSWDCTIRMWDIRDGACLDTILDHGADVYGLTCHPGRPFILASCSRDSTVRLWSLTSLVQPIELNIIAGKPWSEILGTTDKCNSLTSPLLTGKTSRDLKLQSEEFPQNLHARSLKFFSKFFLPPGGTTNLWELVSVVQGMDDTMLSQNYSKGIMHVKHLSKFKSSEAQELEMIKMSKFGGGIGSRSKEDRLKEAAGIHIKLGNIQRYCELMVELGEWEKAISVAPGVSIEYWKDLATRYTKFLMKEDSDNAVPYAVATADSNGLTKFFVTRGQMADAVLTAQMACEGTFLPQQHRRTLEKDYSSNNGKPSKDDLESLHKANENLADFYFRNGSPILSACCFLAVDDCQKTITRLIQGNELELAVSVGLVLGNLTEHMAVAVELLSRRCEHLGKWELALDLLKLIPNNELLLCKCCARYQGGAEEIEYLHQRAGLPSLKDCLHEAEKLKHQIRLFDSIKYYLLSTCPERGLELGLQEIRSKLKRPDWSVDEIFDILQLLGCIRTDKLQHHDCAQHKVELLALSAYIGAFIAIRRSYNSIVPALFLHAGSLLQRNPSPNISVEESKIQEELKTWCDANQDITKLKSSSTTVENKSAYRCLVEKAGQERCPSWMGPDCVASSHLPSHSDVHTSCLTGQRVQGLALFLEDGKSPVSPNEALMWAKVNPFSPLGTGRRINPF</sequence>
<keyword evidence="1 3" id="KW-0853">WD repeat</keyword>
<comment type="caution">
    <text evidence="4">The sequence shown here is derived from an EMBL/GenBank/DDBJ whole genome shotgun (WGS) entry which is preliminary data.</text>
</comment>
<dbReference type="PROSITE" id="PS50082">
    <property type="entry name" value="WD_REPEATS_2"/>
    <property type="match status" value="5"/>
</dbReference>
<feature type="repeat" description="WD" evidence="3">
    <location>
        <begin position="625"/>
        <end position="661"/>
    </location>
</feature>
<keyword evidence="5" id="KW-1185">Reference proteome</keyword>
<accession>A0ABD3X230</accession>
<dbReference type="InterPro" id="IPR019775">
    <property type="entry name" value="WD40_repeat_CS"/>
</dbReference>
<feature type="repeat" description="WD" evidence="3">
    <location>
        <begin position="539"/>
        <end position="581"/>
    </location>
</feature>
<dbReference type="EMBL" id="JBJQND010000004">
    <property type="protein sequence ID" value="KAL3878905.1"/>
    <property type="molecule type" value="Genomic_DNA"/>
</dbReference>
<name>A0ABD3X230_SINWO</name>
<evidence type="ECO:0000313" key="5">
    <source>
        <dbReference type="Proteomes" id="UP001634394"/>
    </source>
</evidence>
<dbReference type="PRINTS" id="PR00320">
    <property type="entry name" value="GPROTEINBRPT"/>
</dbReference>
<dbReference type="Gene3D" id="2.130.10.10">
    <property type="entry name" value="YVTN repeat-like/Quinoprotein amine dehydrogenase"/>
    <property type="match status" value="4"/>
</dbReference>
<evidence type="ECO:0008006" key="6">
    <source>
        <dbReference type="Google" id="ProtNLM"/>
    </source>
</evidence>
<protein>
    <recommendedName>
        <fullName evidence="6">WD repeat-containing protein 17</fullName>
    </recommendedName>
</protein>
<evidence type="ECO:0000256" key="3">
    <source>
        <dbReference type="PROSITE-ProRule" id="PRU00221"/>
    </source>
</evidence>
<dbReference type="InterPro" id="IPR011047">
    <property type="entry name" value="Quinoprotein_ADH-like_sf"/>
</dbReference>
<evidence type="ECO:0000313" key="4">
    <source>
        <dbReference type="EMBL" id="KAL3878905.1"/>
    </source>
</evidence>
<gene>
    <name evidence="4" type="ORF">ACJMK2_031231</name>
</gene>
<feature type="repeat" description="WD" evidence="3">
    <location>
        <begin position="53"/>
        <end position="95"/>
    </location>
</feature>
<organism evidence="4 5">
    <name type="scientific">Sinanodonta woodiana</name>
    <name type="common">Chinese pond mussel</name>
    <name type="synonym">Anodonta woodiana</name>
    <dbReference type="NCBI Taxonomy" id="1069815"/>
    <lineage>
        <taxon>Eukaryota</taxon>
        <taxon>Metazoa</taxon>
        <taxon>Spiralia</taxon>
        <taxon>Lophotrochozoa</taxon>
        <taxon>Mollusca</taxon>
        <taxon>Bivalvia</taxon>
        <taxon>Autobranchia</taxon>
        <taxon>Heteroconchia</taxon>
        <taxon>Palaeoheterodonta</taxon>
        <taxon>Unionida</taxon>
        <taxon>Unionoidea</taxon>
        <taxon>Unionidae</taxon>
        <taxon>Unioninae</taxon>
        <taxon>Sinanodonta</taxon>
    </lineage>
</organism>
<dbReference type="Pfam" id="PF00400">
    <property type="entry name" value="WD40"/>
    <property type="match status" value="7"/>
</dbReference>
<feature type="repeat" description="WD" evidence="3">
    <location>
        <begin position="582"/>
        <end position="624"/>
    </location>
</feature>
<dbReference type="SMART" id="SM00320">
    <property type="entry name" value="WD40"/>
    <property type="match status" value="11"/>
</dbReference>
<dbReference type="PANTHER" id="PTHR44464:SF1">
    <property type="entry name" value="WD REPEAT-CONTAINING PROTEIN 17"/>
    <property type="match status" value="1"/>
</dbReference>
<dbReference type="SUPFAM" id="SSF50998">
    <property type="entry name" value="Quinoprotein alcohol dehydrogenase-like"/>
    <property type="match status" value="2"/>
</dbReference>
<proteinExistence type="predicted"/>
<keyword evidence="2" id="KW-0677">Repeat</keyword>
<dbReference type="PANTHER" id="PTHR44464">
    <property type="entry name" value="WD REPEAT-CONTAINING PROTEIN 17"/>
    <property type="match status" value="1"/>
</dbReference>
<dbReference type="PROSITE" id="PS00678">
    <property type="entry name" value="WD_REPEATS_1"/>
    <property type="match status" value="3"/>
</dbReference>
<feature type="repeat" description="WD" evidence="3">
    <location>
        <begin position="366"/>
        <end position="408"/>
    </location>
</feature>
<dbReference type="InterPro" id="IPR001680">
    <property type="entry name" value="WD40_rpt"/>
</dbReference>
<dbReference type="InterPro" id="IPR020472">
    <property type="entry name" value="WD40_PAC1"/>
</dbReference>